<reference evidence="1 2" key="1">
    <citation type="submission" date="2017-07" db="EMBL/GenBank/DDBJ databases">
        <authorList>
            <person name="Talla V."/>
            <person name="Backstrom N."/>
        </authorList>
    </citation>
    <scope>NUCLEOTIDE SEQUENCE [LARGE SCALE GENOMIC DNA]</scope>
</reference>
<proteinExistence type="predicted"/>
<name>A0A5E4R1M2_9NEOP</name>
<dbReference type="AlphaFoldDB" id="A0A5E4R1M2"/>
<keyword evidence="2" id="KW-1185">Reference proteome</keyword>
<organism evidence="1 2">
    <name type="scientific">Leptidea sinapis</name>
    <dbReference type="NCBI Taxonomy" id="189913"/>
    <lineage>
        <taxon>Eukaryota</taxon>
        <taxon>Metazoa</taxon>
        <taxon>Ecdysozoa</taxon>
        <taxon>Arthropoda</taxon>
        <taxon>Hexapoda</taxon>
        <taxon>Insecta</taxon>
        <taxon>Pterygota</taxon>
        <taxon>Neoptera</taxon>
        <taxon>Endopterygota</taxon>
        <taxon>Lepidoptera</taxon>
        <taxon>Glossata</taxon>
        <taxon>Ditrysia</taxon>
        <taxon>Papilionoidea</taxon>
        <taxon>Pieridae</taxon>
        <taxon>Dismorphiinae</taxon>
        <taxon>Leptidea</taxon>
    </lineage>
</organism>
<evidence type="ECO:0000313" key="1">
    <source>
        <dbReference type="EMBL" id="VVD03770.1"/>
    </source>
</evidence>
<gene>
    <name evidence="1" type="ORF">LSINAPIS_LOCUS13690</name>
</gene>
<evidence type="ECO:0000313" key="2">
    <source>
        <dbReference type="Proteomes" id="UP000324832"/>
    </source>
</evidence>
<accession>A0A5E4R1M2</accession>
<dbReference type="EMBL" id="FZQP02006798">
    <property type="protein sequence ID" value="VVD03770.1"/>
    <property type="molecule type" value="Genomic_DNA"/>
</dbReference>
<sequence length="83" mass="8973">MSIQKCLLDNSSRMIKAMSNAKSSNNEVKTGVQSGLKRVGLAMLSLSIPIIDDKKKVSSRCGACPSYNGYHCIIVSVFALNIH</sequence>
<dbReference type="OrthoDB" id="7345867at2759"/>
<protein>
    <submittedName>
        <fullName evidence="1">Uncharacterized protein</fullName>
    </submittedName>
</protein>
<dbReference type="Proteomes" id="UP000324832">
    <property type="component" value="Unassembled WGS sequence"/>
</dbReference>